<gene>
    <name evidence="1" type="ORF">EVAR_59149_1</name>
</gene>
<comment type="caution">
    <text evidence="1">The sequence shown here is derived from an EMBL/GenBank/DDBJ whole genome shotgun (WGS) entry which is preliminary data.</text>
</comment>
<accession>A0A4C1ZDU9</accession>
<dbReference type="AlphaFoldDB" id="A0A4C1ZDU9"/>
<dbReference type="OrthoDB" id="10017160at2759"/>
<dbReference type="Proteomes" id="UP000299102">
    <property type="component" value="Unassembled WGS sequence"/>
</dbReference>
<organism evidence="1 2">
    <name type="scientific">Eumeta variegata</name>
    <name type="common">Bagworm moth</name>
    <name type="synonym">Eumeta japonica</name>
    <dbReference type="NCBI Taxonomy" id="151549"/>
    <lineage>
        <taxon>Eukaryota</taxon>
        <taxon>Metazoa</taxon>
        <taxon>Ecdysozoa</taxon>
        <taxon>Arthropoda</taxon>
        <taxon>Hexapoda</taxon>
        <taxon>Insecta</taxon>
        <taxon>Pterygota</taxon>
        <taxon>Neoptera</taxon>
        <taxon>Endopterygota</taxon>
        <taxon>Lepidoptera</taxon>
        <taxon>Glossata</taxon>
        <taxon>Ditrysia</taxon>
        <taxon>Tineoidea</taxon>
        <taxon>Psychidae</taxon>
        <taxon>Oiketicinae</taxon>
        <taxon>Eumeta</taxon>
    </lineage>
</organism>
<reference evidence="1 2" key="1">
    <citation type="journal article" date="2019" name="Commun. Biol.">
        <title>The bagworm genome reveals a unique fibroin gene that provides high tensile strength.</title>
        <authorList>
            <person name="Kono N."/>
            <person name="Nakamura H."/>
            <person name="Ohtoshi R."/>
            <person name="Tomita M."/>
            <person name="Numata K."/>
            <person name="Arakawa K."/>
        </authorList>
    </citation>
    <scope>NUCLEOTIDE SEQUENCE [LARGE SCALE GENOMIC DNA]</scope>
</reference>
<name>A0A4C1ZDU9_EUMVA</name>
<protein>
    <submittedName>
        <fullName evidence="1">Uncharacterized protein</fullName>
    </submittedName>
</protein>
<sequence length="78" mass="9099">MAESRVRTLTPLFYSLFTRRSFISAGRRRLRAAIFTEVATSLILTDDLRERRPSTVTTEDNVSAVRLMMETEKRVIYQ</sequence>
<dbReference type="EMBL" id="BGZK01001717">
    <property type="protein sequence ID" value="GBP85129.1"/>
    <property type="molecule type" value="Genomic_DNA"/>
</dbReference>
<proteinExistence type="predicted"/>
<evidence type="ECO:0000313" key="1">
    <source>
        <dbReference type="EMBL" id="GBP85129.1"/>
    </source>
</evidence>
<evidence type="ECO:0000313" key="2">
    <source>
        <dbReference type="Proteomes" id="UP000299102"/>
    </source>
</evidence>
<keyword evidence="2" id="KW-1185">Reference proteome</keyword>